<protein>
    <submittedName>
        <fullName evidence="1">Uncharacterized protein</fullName>
    </submittedName>
</protein>
<sequence>MAPTTRTFIARLTDDPRPDFVMADHCQDGDVHITEVTIRFFQLNNALAREMFENFPNLKTLRLVDVPYKIDSTPIPPHENLLTLVLVHGSTPRMMACALPSLETLVMQADSPHEIVAPTFKIDRRLLERFVMFSSRLKTVRLERIELQGKFFPLENVGVGKLYMTSGITAKAYFPKAQIYLLPAGRRHFQVLPNVETLRLVNVSYESDETAITSVIQDNIRVETLILAHTSVSQAFVRAVSRLVDHAPYFNRTATYTWKFDRSRFEDFVARLGHLRDVELDHVTMDGEPTCGLENKTVGTVVMDPMVNVAKYFPEAEFYKFRPE</sequence>
<evidence type="ECO:0000313" key="2">
    <source>
        <dbReference type="Proteomes" id="UP000696485"/>
    </source>
</evidence>
<organism evidence="1 2">
    <name type="scientific">Podila minutissima</name>
    <dbReference type="NCBI Taxonomy" id="64525"/>
    <lineage>
        <taxon>Eukaryota</taxon>
        <taxon>Fungi</taxon>
        <taxon>Fungi incertae sedis</taxon>
        <taxon>Mucoromycota</taxon>
        <taxon>Mortierellomycotina</taxon>
        <taxon>Mortierellomycetes</taxon>
        <taxon>Mortierellales</taxon>
        <taxon>Mortierellaceae</taxon>
        <taxon>Podila</taxon>
    </lineage>
</organism>
<proteinExistence type="predicted"/>
<dbReference type="SUPFAM" id="SSF52047">
    <property type="entry name" value="RNI-like"/>
    <property type="match status" value="1"/>
</dbReference>
<name>A0A9P5SJE9_9FUNG</name>
<comment type="caution">
    <text evidence="1">The sequence shown here is derived from an EMBL/GenBank/DDBJ whole genome shotgun (WGS) entry which is preliminary data.</text>
</comment>
<reference evidence="1" key="1">
    <citation type="journal article" date="2020" name="Fungal Divers.">
        <title>Resolving the Mortierellaceae phylogeny through synthesis of multi-gene phylogenetics and phylogenomics.</title>
        <authorList>
            <person name="Vandepol N."/>
            <person name="Liber J."/>
            <person name="Desiro A."/>
            <person name="Na H."/>
            <person name="Kennedy M."/>
            <person name="Barry K."/>
            <person name="Grigoriev I.V."/>
            <person name="Miller A.N."/>
            <person name="O'Donnell K."/>
            <person name="Stajich J.E."/>
            <person name="Bonito G."/>
        </authorList>
    </citation>
    <scope>NUCLEOTIDE SEQUENCE</scope>
    <source>
        <strain evidence="1">NVP1</strain>
    </source>
</reference>
<dbReference type="AlphaFoldDB" id="A0A9P5SJE9"/>
<gene>
    <name evidence="1" type="ORF">BG006_007782</name>
</gene>
<evidence type="ECO:0000313" key="1">
    <source>
        <dbReference type="EMBL" id="KAF9329139.1"/>
    </source>
</evidence>
<accession>A0A9P5SJE9</accession>
<keyword evidence="2" id="KW-1185">Reference proteome</keyword>
<dbReference type="EMBL" id="JAAAUY010000501">
    <property type="protein sequence ID" value="KAF9329139.1"/>
    <property type="molecule type" value="Genomic_DNA"/>
</dbReference>
<dbReference type="Proteomes" id="UP000696485">
    <property type="component" value="Unassembled WGS sequence"/>
</dbReference>